<keyword evidence="3" id="KW-1185">Reference proteome</keyword>
<name>A0ABS7U248_9BACT</name>
<dbReference type="Proteomes" id="UP001139031">
    <property type="component" value="Unassembled WGS sequence"/>
</dbReference>
<organism evidence="2 3">
    <name type="scientific">Nannocystis pusilla</name>
    <dbReference type="NCBI Taxonomy" id="889268"/>
    <lineage>
        <taxon>Bacteria</taxon>
        <taxon>Pseudomonadati</taxon>
        <taxon>Myxococcota</taxon>
        <taxon>Polyangia</taxon>
        <taxon>Nannocystales</taxon>
        <taxon>Nannocystaceae</taxon>
        <taxon>Nannocystis</taxon>
    </lineage>
</organism>
<protein>
    <submittedName>
        <fullName evidence="2">MOSC domain-containing protein</fullName>
    </submittedName>
</protein>
<dbReference type="SUPFAM" id="SSF50800">
    <property type="entry name" value="PK beta-barrel domain-like"/>
    <property type="match status" value="1"/>
</dbReference>
<dbReference type="InterPro" id="IPR052353">
    <property type="entry name" value="Benzoxazolinone_Detox_Enz"/>
</dbReference>
<dbReference type="InterPro" id="IPR011037">
    <property type="entry name" value="Pyrv_Knase-like_insert_dom_sf"/>
</dbReference>
<dbReference type="PANTHER" id="PTHR30212">
    <property type="entry name" value="PROTEIN YIIM"/>
    <property type="match status" value="1"/>
</dbReference>
<dbReference type="PANTHER" id="PTHR30212:SF2">
    <property type="entry name" value="PROTEIN YIIM"/>
    <property type="match status" value="1"/>
</dbReference>
<dbReference type="RefSeq" id="WP_224196330.1">
    <property type="nucleotide sequence ID" value="NZ_JAIRAU010000048.1"/>
</dbReference>
<dbReference type="Pfam" id="PF03473">
    <property type="entry name" value="MOSC"/>
    <property type="match status" value="1"/>
</dbReference>
<feature type="domain" description="MOSC" evidence="1">
    <location>
        <begin position="28"/>
        <end position="164"/>
    </location>
</feature>
<gene>
    <name evidence="2" type="ORF">K7C98_35645</name>
</gene>
<evidence type="ECO:0000313" key="2">
    <source>
        <dbReference type="EMBL" id="MBZ5714597.1"/>
    </source>
</evidence>
<dbReference type="InterPro" id="IPR005302">
    <property type="entry name" value="MoCF_Sase_C"/>
</dbReference>
<sequence length="168" mass="17183">MPAGAAAVPLAAGVVVGVHVNPEGGVPKHAVGLALVTTQGVAGDRQRDLKHHGGPDRAVCLFALERISALAAEGHPIAPGTTGENLTIAGLDWGRLAAGDRLAVGDDVVLEITGPAAPCNTIAGSFRGGEFKRISAKLHPGWSRLYARVLREGVVRERASVCLLGQAP</sequence>
<evidence type="ECO:0000259" key="1">
    <source>
        <dbReference type="PROSITE" id="PS51340"/>
    </source>
</evidence>
<evidence type="ECO:0000313" key="3">
    <source>
        <dbReference type="Proteomes" id="UP001139031"/>
    </source>
</evidence>
<accession>A0ABS7U248</accession>
<reference evidence="2" key="1">
    <citation type="submission" date="2021-08" db="EMBL/GenBank/DDBJ databases">
        <authorList>
            <person name="Stevens D.C."/>
        </authorList>
    </citation>
    <scope>NUCLEOTIDE SEQUENCE</scope>
    <source>
        <strain evidence="2">DSM 53165</strain>
    </source>
</reference>
<comment type="caution">
    <text evidence="2">The sequence shown here is derived from an EMBL/GenBank/DDBJ whole genome shotgun (WGS) entry which is preliminary data.</text>
</comment>
<dbReference type="Gene3D" id="2.40.33.20">
    <property type="entry name" value="PK beta-barrel domain-like"/>
    <property type="match status" value="1"/>
</dbReference>
<dbReference type="EMBL" id="JAIRAU010000048">
    <property type="protein sequence ID" value="MBZ5714597.1"/>
    <property type="molecule type" value="Genomic_DNA"/>
</dbReference>
<dbReference type="PROSITE" id="PS51340">
    <property type="entry name" value="MOSC"/>
    <property type="match status" value="1"/>
</dbReference>
<proteinExistence type="predicted"/>